<dbReference type="Pfam" id="PF13531">
    <property type="entry name" value="SBP_bac_11"/>
    <property type="match status" value="1"/>
</dbReference>
<comment type="caution">
    <text evidence="5">The sequence shown here is derived from an EMBL/GenBank/DDBJ whole genome shotgun (WGS) entry which is preliminary data.</text>
</comment>
<evidence type="ECO:0000256" key="3">
    <source>
        <dbReference type="ARBA" id="ARBA00022729"/>
    </source>
</evidence>
<evidence type="ECO:0000256" key="4">
    <source>
        <dbReference type="PIRSR" id="PIRSR004846-1"/>
    </source>
</evidence>
<keyword evidence="4" id="KW-0500">Molybdenum</keyword>
<dbReference type="GO" id="GO:0046872">
    <property type="term" value="F:metal ion binding"/>
    <property type="evidence" value="ECO:0007669"/>
    <property type="project" value="UniProtKB-KW"/>
</dbReference>
<comment type="similarity">
    <text evidence="1">Belongs to the bacterial solute-binding protein ModA family.</text>
</comment>
<keyword evidence="6" id="KW-1185">Reference proteome</keyword>
<proteinExistence type="inferred from homology"/>
<dbReference type="GO" id="GO:0030973">
    <property type="term" value="F:molybdate ion binding"/>
    <property type="evidence" value="ECO:0007669"/>
    <property type="project" value="TreeGrafter"/>
</dbReference>
<dbReference type="PIRSF" id="PIRSF004846">
    <property type="entry name" value="ModA"/>
    <property type="match status" value="1"/>
</dbReference>
<feature type="binding site" evidence="4">
    <location>
        <position position="208"/>
    </location>
    <ligand>
        <name>molybdate</name>
        <dbReference type="ChEBI" id="CHEBI:36264"/>
    </ligand>
</feature>
<dbReference type="EMBL" id="WUWG01000007">
    <property type="protein sequence ID" value="MXU66602.1"/>
    <property type="molecule type" value="Genomic_DNA"/>
</dbReference>
<gene>
    <name evidence="5" type="primary">modA</name>
    <name evidence="5" type="ORF">GSH16_14230</name>
</gene>
<dbReference type="GO" id="GO:0015689">
    <property type="term" value="P:molybdate ion transport"/>
    <property type="evidence" value="ECO:0007669"/>
    <property type="project" value="InterPro"/>
</dbReference>
<evidence type="ECO:0000256" key="1">
    <source>
        <dbReference type="ARBA" id="ARBA00009175"/>
    </source>
</evidence>
<name>A0A6B0TZA0_9RHOB</name>
<sequence>MAVLRHRKLLERPAEYGFVSAMTPHPSRPATILRPDPVTRRGVLAGISGGLALLGSGMAIGADEQGPLRVAVAANFLDTARRVGAAFTAAGGGMVEFSSGSTGQLFAQITQGAPFDLFLAADRERPAAAAAAGLVADAGPFTYAIGRLALVSSAPDIAPSPERLLTDGGRVAIANPDTAPYGRAAVEVMDALGLTDPLAGRLVRGTSVGQAFQFVESGNAAFGFIAASQIAARPDRPRWPVPEDLHTPIRQDGAVLAASRQPEAAARFAAFLQGDAAAAILRADGYRTGAGA</sequence>
<dbReference type="Gene3D" id="3.40.190.10">
    <property type="entry name" value="Periplasmic binding protein-like II"/>
    <property type="match status" value="2"/>
</dbReference>
<dbReference type="InterPro" id="IPR005950">
    <property type="entry name" value="ModA"/>
</dbReference>
<dbReference type="PANTHER" id="PTHR30632">
    <property type="entry name" value="MOLYBDATE-BINDING PERIPLASMIC PROTEIN"/>
    <property type="match status" value="1"/>
</dbReference>
<evidence type="ECO:0000313" key="6">
    <source>
        <dbReference type="Proteomes" id="UP000436016"/>
    </source>
</evidence>
<dbReference type="NCBIfam" id="TIGR01256">
    <property type="entry name" value="modA"/>
    <property type="match status" value="1"/>
</dbReference>
<dbReference type="AlphaFoldDB" id="A0A6B0TZA0"/>
<keyword evidence="2 4" id="KW-0479">Metal-binding</keyword>
<keyword evidence="3" id="KW-0732">Signal</keyword>
<dbReference type="RefSeq" id="WP_160856269.1">
    <property type="nucleotide sequence ID" value="NZ_WUWG01000007.1"/>
</dbReference>
<dbReference type="InterPro" id="IPR050682">
    <property type="entry name" value="ModA/WtpA"/>
</dbReference>
<evidence type="ECO:0000256" key="2">
    <source>
        <dbReference type="ARBA" id="ARBA00022723"/>
    </source>
</evidence>
<protein>
    <submittedName>
        <fullName evidence="5">Molybdate ABC transporter substrate-binding protein</fullName>
    </submittedName>
</protein>
<dbReference type="SUPFAM" id="SSF53850">
    <property type="entry name" value="Periplasmic binding protein-like II"/>
    <property type="match status" value="1"/>
</dbReference>
<accession>A0A6B0TZA0</accession>
<organism evidence="5 6">
    <name type="scientific">Oceanomicrobium pacificus</name>
    <dbReference type="NCBI Taxonomy" id="2692916"/>
    <lineage>
        <taxon>Bacteria</taxon>
        <taxon>Pseudomonadati</taxon>
        <taxon>Pseudomonadota</taxon>
        <taxon>Alphaproteobacteria</taxon>
        <taxon>Rhodobacterales</taxon>
        <taxon>Paracoccaceae</taxon>
        <taxon>Oceanomicrobium</taxon>
    </lineage>
</organism>
<feature type="binding site" evidence="4">
    <location>
        <position position="102"/>
    </location>
    <ligand>
        <name>molybdate</name>
        <dbReference type="ChEBI" id="CHEBI:36264"/>
    </ligand>
</feature>
<reference evidence="5 6" key="1">
    <citation type="submission" date="2019-12" db="EMBL/GenBank/DDBJ databases">
        <title>Strain KN286 was isolated from seawater, which was collected from Caroline Seamount in the tropical western Pacific.</title>
        <authorList>
            <person name="Wang Q."/>
        </authorList>
    </citation>
    <scope>NUCLEOTIDE SEQUENCE [LARGE SCALE GENOMIC DNA]</scope>
    <source>
        <strain evidence="5 6">KN286</strain>
    </source>
</reference>
<dbReference type="PANTHER" id="PTHR30632:SF14">
    <property type="entry name" value="TUNGSTATE_MOLYBDATE_CHROMATE-BINDING PROTEIN MODA"/>
    <property type="match status" value="1"/>
</dbReference>
<evidence type="ECO:0000313" key="5">
    <source>
        <dbReference type="EMBL" id="MXU66602.1"/>
    </source>
</evidence>
<dbReference type="Proteomes" id="UP000436016">
    <property type="component" value="Unassembled WGS sequence"/>
</dbReference>